<sequence>RKIVYSTTLCATVHNQKIRVFYQRLLAHHKAKKLTVIASMRKILLITHAIYQDKTEYVAV</sequence>
<evidence type="ECO:0000313" key="1">
    <source>
        <dbReference type="EMBL" id="GAI08614.1"/>
    </source>
</evidence>
<organism evidence="1">
    <name type="scientific">marine sediment metagenome</name>
    <dbReference type="NCBI Taxonomy" id="412755"/>
    <lineage>
        <taxon>unclassified sequences</taxon>
        <taxon>metagenomes</taxon>
        <taxon>ecological metagenomes</taxon>
    </lineage>
</organism>
<dbReference type="AlphaFoldDB" id="X1MQH2"/>
<evidence type="ECO:0008006" key="2">
    <source>
        <dbReference type="Google" id="ProtNLM"/>
    </source>
</evidence>
<name>X1MQH2_9ZZZZ</name>
<dbReference type="EMBL" id="BARV01010146">
    <property type="protein sequence ID" value="GAI08614.1"/>
    <property type="molecule type" value="Genomic_DNA"/>
</dbReference>
<accession>X1MQH2</accession>
<feature type="non-terminal residue" evidence="1">
    <location>
        <position position="1"/>
    </location>
</feature>
<comment type="caution">
    <text evidence="1">The sequence shown here is derived from an EMBL/GenBank/DDBJ whole genome shotgun (WGS) entry which is preliminary data.</text>
</comment>
<gene>
    <name evidence="1" type="ORF">S06H3_19754</name>
</gene>
<protein>
    <recommendedName>
        <fullName evidence="2">IS110 family transposase</fullName>
    </recommendedName>
</protein>
<reference evidence="1" key="1">
    <citation type="journal article" date="2014" name="Front. Microbiol.">
        <title>High frequency of phylogenetically diverse reductive dehalogenase-homologous genes in deep subseafloor sedimentary metagenomes.</title>
        <authorList>
            <person name="Kawai M."/>
            <person name="Futagami T."/>
            <person name="Toyoda A."/>
            <person name="Takaki Y."/>
            <person name="Nishi S."/>
            <person name="Hori S."/>
            <person name="Arai W."/>
            <person name="Tsubouchi T."/>
            <person name="Morono Y."/>
            <person name="Uchiyama I."/>
            <person name="Ito T."/>
            <person name="Fujiyama A."/>
            <person name="Inagaki F."/>
            <person name="Takami H."/>
        </authorList>
    </citation>
    <scope>NUCLEOTIDE SEQUENCE</scope>
    <source>
        <strain evidence="1">Expedition CK06-06</strain>
    </source>
</reference>
<proteinExistence type="predicted"/>